<evidence type="ECO:0008006" key="5">
    <source>
        <dbReference type="Google" id="ProtNLM"/>
    </source>
</evidence>
<evidence type="ECO:0000256" key="1">
    <source>
        <dbReference type="SAM" id="Coils"/>
    </source>
</evidence>
<gene>
    <name evidence="3" type="ORF">BSL78_22246</name>
</gene>
<dbReference type="STRING" id="307972.A0A2G8JYS5"/>
<reference evidence="3 4" key="1">
    <citation type="journal article" date="2017" name="PLoS Biol.">
        <title>The sea cucumber genome provides insights into morphological evolution and visceral regeneration.</title>
        <authorList>
            <person name="Zhang X."/>
            <person name="Sun L."/>
            <person name="Yuan J."/>
            <person name="Sun Y."/>
            <person name="Gao Y."/>
            <person name="Zhang L."/>
            <person name="Li S."/>
            <person name="Dai H."/>
            <person name="Hamel J.F."/>
            <person name="Liu C."/>
            <person name="Yu Y."/>
            <person name="Liu S."/>
            <person name="Lin W."/>
            <person name="Guo K."/>
            <person name="Jin S."/>
            <person name="Xu P."/>
            <person name="Storey K.B."/>
            <person name="Huan P."/>
            <person name="Zhang T."/>
            <person name="Zhou Y."/>
            <person name="Zhang J."/>
            <person name="Lin C."/>
            <person name="Li X."/>
            <person name="Xing L."/>
            <person name="Huo D."/>
            <person name="Sun M."/>
            <person name="Wang L."/>
            <person name="Mercier A."/>
            <person name="Li F."/>
            <person name="Yang H."/>
            <person name="Xiang J."/>
        </authorList>
    </citation>
    <scope>NUCLEOTIDE SEQUENCE [LARGE SCALE GENOMIC DNA]</scope>
    <source>
        <strain evidence="3">Shaxun</strain>
        <tissue evidence="3">Muscle</tissue>
    </source>
</reference>
<name>A0A2G8JYS5_STIJA</name>
<feature type="region of interest" description="Disordered" evidence="2">
    <location>
        <begin position="384"/>
        <end position="411"/>
    </location>
</feature>
<keyword evidence="4" id="KW-1185">Reference proteome</keyword>
<proteinExistence type="predicted"/>
<comment type="caution">
    <text evidence="3">The sequence shown here is derived from an EMBL/GenBank/DDBJ whole genome shotgun (WGS) entry which is preliminary data.</text>
</comment>
<feature type="coiled-coil region" evidence="1">
    <location>
        <begin position="106"/>
        <end position="168"/>
    </location>
</feature>
<accession>A0A2G8JYS5</accession>
<dbReference type="Proteomes" id="UP000230750">
    <property type="component" value="Unassembled WGS sequence"/>
</dbReference>
<evidence type="ECO:0000313" key="4">
    <source>
        <dbReference type="Proteomes" id="UP000230750"/>
    </source>
</evidence>
<feature type="compositionally biased region" description="Acidic residues" evidence="2">
    <location>
        <begin position="286"/>
        <end position="305"/>
    </location>
</feature>
<evidence type="ECO:0000256" key="2">
    <source>
        <dbReference type="SAM" id="MobiDB-lite"/>
    </source>
</evidence>
<keyword evidence="1" id="KW-0175">Coiled coil</keyword>
<protein>
    <recommendedName>
        <fullName evidence="5">Trichohyalin</fullName>
    </recommendedName>
</protein>
<feature type="region of interest" description="Disordered" evidence="2">
    <location>
        <begin position="271"/>
        <end position="311"/>
    </location>
</feature>
<sequence length="428" mass="51110">MEAIDTLMSEEKNSLLQKYGKTETDKVEDKYDAMRDKMLTDALIQQMGAAEWAKLSEAERQLKKMQLRLRERQLRREGRYDEADALMGDAIKNQAALEILMEAARKRQAQRLREQLELRKKRLNAGFSEEEIVQMEMEDSVQEEEMEKHKKQNVMEAIENLLDEEKADILSTIKKPDKTEVMKDVERKYDEIRDKILTDTLMKQMTDAEWAKLSEAERQAMKVELKLREREMRRLGKWEEAAQLLGGAAKSEMALQVIREAMRRLQEQKMKERLERRRQRLGAGLTEEEIDKLEEDEKREEDEVDETKKENVMEAIDTLLQEEKNEILAQFKKPSQKKETKEIQKNYENLADQILAKALMDQMGKSEWTKLSEQERQAEMLKLRMRERQLRKEGKFDEAPPHSSAKQQRAKLRWRHYWERLRSHRRRR</sequence>
<evidence type="ECO:0000313" key="3">
    <source>
        <dbReference type="EMBL" id="PIK40890.1"/>
    </source>
</evidence>
<dbReference type="EMBL" id="MRZV01001074">
    <property type="protein sequence ID" value="PIK40890.1"/>
    <property type="molecule type" value="Genomic_DNA"/>
</dbReference>
<feature type="compositionally biased region" description="Basic and acidic residues" evidence="2">
    <location>
        <begin position="384"/>
        <end position="400"/>
    </location>
</feature>
<organism evidence="3 4">
    <name type="scientific">Stichopus japonicus</name>
    <name type="common">Sea cucumber</name>
    <dbReference type="NCBI Taxonomy" id="307972"/>
    <lineage>
        <taxon>Eukaryota</taxon>
        <taxon>Metazoa</taxon>
        <taxon>Echinodermata</taxon>
        <taxon>Eleutherozoa</taxon>
        <taxon>Echinozoa</taxon>
        <taxon>Holothuroidea</taxon>
        <taxon>Aspidochirotacea</taxon>
        <taxon>Aspidochirotida</taxon>
        <taxon>Stichopodidae</taxon>
        <taxon>Apostichopus</taxon>
    </lineage>
</organism>
<dbReference type="AlphaFoldDB" id="A0A2G8JYS5"/>
<dbReference type="OrthoDB" id="6159501at2759"/>